<evidence type="ECO:0008006" key="3">
    <source>
        <dbReference type="Google" id="ProtNLM"/>
    </source>
</evidence>
<dbReference type="OrthoDB" id="789785at2"/>
<reference evidence="2" key="1">
    <citation type="submission" date="2016-10" db="EMBL/GenBank/DDBJ databases">
        <authorList>
            <person name="Varghese N."/>
            <person name="Submissions S."/>
        </authorList>
    </citation>
    <scope>NUCLEOTIDE SEQUENCE [LARGE SCALE GENOMIC DNA]</scope>
    <source>
        <strain evidence="2">Gh-48</strain>
    </source>
</reference>
<name>A0A1H8N6J5_9SPHI</name>
<dbReference type="EMBL" id="FOCL01000006">
    <property type="protein sequence ID" value="SEO25237.1"/>
    <property type="molecule type" value="Genomic_DNA"/>
</dbReference>
<evidence type="ECO:0000313" key="2">
    <source>
        <dbReference type="Proteomes" id="UP000198942"/>
    </source>
</evidence>
<organism evidence="1 2">
    <name type="scientific">Mucilaginibacter gossypiicola</name>
    <dbReference type="NCBI Taxonomy" id="551995"/>
    <lineage>
        <taxon>Bacteria</taxon>
        <taxon>Pseudomonadati</taxon>
        <taxon>Bacteroidota</taxon>
        <taxon>Sphingobacteriia</taxon>
        <taxon>Sphingobacteriales</taxon>
        <taxon>Sphingobacteriaceae</taxon>
        <taxon>Mucilaginibacter</taxon>
    </lineage>
</organism>
<dbReference type="Proteomes" id="UP000198942">
    <property type="component" value="Unassembled WGS sequence"/>
</dbReference>
<dbReference type="PROSITE" id="PS51257">
    <property type="entry name" value="PROKAR_LIPOPROTEIN"/>
    <property type="match status" value="1"/>
</dbReference>
<dbReference type="RefSeq" id="WP_091213418.1">
    <property type="nucleotide sequence ID" value="NZ_FOCL01000006.1"/>
</dbReference>
<protein>
    <recommendedName>
        <fullName evidence="3">Lipoprotein</fullName>
    </recommendedName>
</protein>
<accession>A0A1H8N6J5</accession>
<evidence type="ECO:0000313" key="1">
    <source>
        <dbReference type="EMBL" id="SEO25237.1"/>
    </source>
</evidence>
<dbReference type="AlphaFoldDB" id="A0A1H8N6J5"/>
<sequence>MIKNIFACLIITLVAFGCTKKNVPHYTISRVTKSDTATSLTVKIDGRLKWAELLSITSQIKADSAKLSNLQLNFLLPGHNDKSTGANTFYAVAKYPKGDNVTMQDTTKDADGNTVRLTITGISAEKAKYLLGLNPADLDGKNIIGRFIDDNNHTVIVPFTDMAGGKKETYIIELDTTGTIVSRTIPLLDNRDGVEKLHVSESGDYITIKDSVLTQYAAHDMGLPYNSIKAGI</sequence>
<gene>
    <name evidence="1" type="ORF">SAMN05192574_106276</name>
</gene>
<proteinExistence type="predicted"/>
<keyword evidence="2" id="KW-1185">Reference proteome</keyword>
<dbReference type="STRING" id="551995.SAMN05192574_106276"/>